<dbReference type="PROSITE" id="PS00128">
    <property type="entry name" value="GLYCOSYL_HYDROL_F22_1"/>
    <property type="match status" value="1"/>
</dbReference>
<evidence type="ECO:0000256" key="3">
    <source>
        <dbReference type="ARBA" id="ARBA00023157"/>
    </source>
</evidence>
<dbReference type="InterPro" id="IPR019799">
    <property type="entry name" value="Glyco_hydro_22_CS"/>
</dbReference>
<reference evidence="7" key="1">
    <citation type="submission" date="2021-06" db="EMBL/GenBank/DDBJ databases">
        <authorList>
            <consortium name="Wellcome Sanger Institute Data Sharing"/>
        </authorList>
    </citation>
    <scope>NUCLEOTIDE SEQUENCE [LARGE SCALE GENOMIC DNA]</scope>
</reference>
<comment type="similarity">
    <text evidence="4">Belongs to the glycosyl hydrolase 22 family.</text>
</comment>
<evidence type="ECO:0000256" key="5">
    <source>
        <dbReference type="SAM" id="SignalP"/>
    </source>
</evidence>
<feature type="domain" description="Glycosyl hydrolases family 22 (GH22)" evidence="6">
    <location>
        <begin position="84"/>
        <end position="102"/>
    </location>
</feature>
<dbReference type="InterPro" id="IPR023346">
    <property type="entry name" value="Lysozyme-like_dom_sf"/>
</dbReference>
<organism evidence="7 8">
    <name type="scientific">Erpetoichthys calabaricus</name>
    <name type="common">Rope fish</name>
    <name type="synonym">Calamoichthys calabaricus</name>
    <dbReference type="NCBI Taxonomy" id="27687"/>
    <lineage>
        <taxon>Eukaryota</taxon>
        <taxon>Metazoa</taxon>
        <taxon>Chordata</taxon>
        <taxon>Craniata</taxon>
        <taxon>Vertebrata</taxon>
        <taxon>Euteleostomi</taxon>
        <taxon>Actinopterygii</taxon>
        <taxon>Polypteriformes</taxon>
        <taxon>Polypteridae</taxon>
        <taxon>Erpetoichthys</taxon>
    </lineage>
</organism>
<name>A0A8C4T8E8_ERPCA</name>
<reference evidence="7" key="2">
    <citation type="submission" date="2025-08" db="UniProtKB">
        <authorList>
            <consortium name="Ensembl"/>
        </authorList>
    </citation>
    <scope>IDENTIFICATION</scope>
</reference>
<dbReference type="GO" id="GO:0003796">
    <property type="term" value="F:lysozyme activity"/>
    <property type="evidence" value="ECO:0007669"/>
    <property type="project" value="UniProtKB-EC"/>
</dbReference>
<dbReference type="PANTHER" id="PTHR11407:SF63">
    <property type="entry name" value="LYSOZYME C"/>
    <property type="match status" value="1"/>
</dbReference>
<keyword evidence="5" id="KW-0732">Signal</keyword>
<keyword evidence="3" id="KW-1015">Disulfide bond</keyword>
<keyword evidence="2" id="KW-0081">Bacteriolytic enzyme</keyword>
<sequence length="144" mass="16046">MQAMFLLGVTFFALIISPTMGKRCELAKQLKASGMDGYKGVPFSTVTFVCMTSFKSDRLWYTVFQINSRWGCEDGETPGSKNACKISCNALQNDDITDDIKCAKRVVRNPSHLLLHPFPSISWSLIKVSLFTTLVIQCKPSLIV</sequence>
<dbReference type="Ensembl" id="ENSECRT00000028459.1">
    <property type="protein sequence ID" value="ENSECRP00000027877.1"/>
    <property type="gene ID" value="ENSECRG00000018869.1"/>
</dbReference>
<dbReference type="Pfam" id="PF00062">
    <property type="entry name" value="Lys"/>
    <property type="match status" value="1"/>
</dbReference>
<dbReference type="SUPFAM" id="SSF53955">
    <property type="entry name" value="Lysozyme-like"/>
    <property type="match status" value="1"/>
</dbReference>
<accession>A0A8C4T8E8</accession>
<evidence type="ECO:0000313" key="7">
    <source>
        <dbReference type="Ensembl" id="ENSECRP00000027877.1"/>
    </source>
</evidence>
<dbReference type="GO" id="GO:0042742">
    <property type="term" value="P:defense response to bacterium"/>
    <property type="evidence" value="ECO:0007669"/>
    <property type="project" value="UniProtKB-KW"/>
</dbReference>
<evidence type="ECO:0000256" key="4">
    <source>
        <dbReference type="RuleBase" id="RU004440"/>
    </source>
</evidence>
<dbReference type="GO" id="GO:0031640">
    <property type="term" value="P:killing of cells of another organism"/>
    <property type="evidence" value="ECO:0007669"/>
    <property type="project" value="UniProtKB-KW"/>
</dbReference>
<dbReference type="PRINTS" id="PR00135">
    <property type="entry name" value="LYZLACT"/>
</dbReference>
<dbReference type="PROSITE" id="PS51348">
    <property type="entry name" value="GLYCOSYL_HYDROL_F22_2"/>
    <property type="match status" value="1"/>
</dbReference>
<dbReference type="EC" id="3.2.1.17" evidence="1"/>
<feature type="chain" id="PRO_5034298010" description="lysozyme" evidence="5">
    <location>
        <begin position="22"/>
        <end position="144"/>
    </location>
</feature>
<dbReference type="Proteomes" id="UP000694620">
    <property type="component" value="Chromosome 13"/>
</dbReference>
<dbReference type="PANTHER" id="PTHR11407">
    <property type="entry name" value="LYSOZYME C"/>
    <property type="match status" value="1"/>
</dbReference>
<evidence type="ECO:0000259" key="6">
    <source>
        <dbReference type="PROSITE" id="PS00128"/>
    </source>
</evidence>
<dbReference type="Gene3D" id="1.10.530.10">
    <property type="match status" value="1"/>
</dbReference>
<feature type="signal peptide" evidence="5">
    <location>
        <begin position="1"/>
        <end position="21"/>
    </location>
</feature>
<evidence type="ECO:0000256" key="1">
    <source>
        <dbReference type="ARBA" id="ARBA00012732"/>
    </source>
</evidence>
<keyword evidence="8" id="KW-1185">Reference proteome</keyword>
<proteinExistence type="inferred from homology"/>
<dbReference type="AlphaFoldDB" id="A0A8C4T8E8"/>
<protein>
    <recommendedName>
        <fullName evidence="1">lysozyme</fullName>
        <ecNumber evidence="1">3.2.1.17</ecNumber>
    </recommendedName>
</protein>
<dbReference type="GeneTree" id="ENSGT00940000153832"/>
<keyword evidence="2" id="KW-0929">Antimicrobial</keyword>
<dbReference type="InterPro" id="IPR001916">
    <property type="entry name" value="Glyco_hydro_22"/>
</dbReference>
<evidence type="ECO:0000313" key="8">
    <source>
        <dbReference type="Proteomes" id="UP000694620"/>
    </source>
</evidence>
<evidence type="ECO:0000256" key="2">
    <source>
        <dbReference type="ARBA" id="ARBA00022638"/>
    </source>
</evidence>
<dbReference type="SMART" id="SM00263">
    <property type="entry name" value="LYZ1"/>
    <property type="match status" value="1"/>
</dbReference>
<reference evidence="7" key="3">
    <citation type="submission" date="2025-09" db="UniProtKB">
        <authorList>
            <consortium name="Ensembl"/>
        </authorList>
    </citation>
    <scope>IDENTIFICATION</scope>
</reference>